<evidence type="ECO:0000256" key="1">
    <source>
        <dbReference type="SAM" id="MobiDB-lite"/>
    </source>
</evidence>
<evidence type="ECO:0000313" key="2">
    <source>
        <dbReference type="EMBL" id="CAE8621946.1"/>
    </source>
</evidence>
<organism evidence="2 3">
    <name type="scientific">Polarella glacialis</name>
    <name type="common">Dinoflagellate</name>
    <dbReference type="NCBI Taxonomy" id="89957"/>
    <lineage>
        <taxon>Eukaryota</taxon>
        <taxon>Sar</taxon>
        <taxon>Alveolata</taxon>
        <taxon>Dinophyceae</taxon>
        <taxon>Suessiales</taxon>
        <taxon>Suessiaceae</taxon>
        <taxon>Polarella</taxon>
    </lineage>
</organism>
<gene>
    <name evidence="2" type="ORF">PGLA1383_LOCUS39464</name>
</gene>
<comment type="caution">
    <text evidence="2">The sequence shown here is derived from an EMBL/GenBank/DDBJ whole genome shotgun (WGS) entry which is preliminary data.</text>
</comment>
<evidence type="ECO:0000313" key="3">
    <source>
        <dbReference type="Proteomes" id="UP000654075"/>
    </source>
</evidence>
<feature type="non-terminal residue" evidence="2">
    <location>
        <position position="1"/>
    </location>
</feature>
<feature type="region of interest" description="Disordered" evidence="1">
    <location>
        <begin position="69"/>
        <end position="118"/>
    </location>
</feature>
<dbReference type="EMBL" id="CAJNNV010027848">
    <property type="protein sequence ID" value="CAE8621946.1"/>
    <property type="molecule type" value="Genomic_DNA"/>
</dbReference>
<reference evidence="2" key="1">
    <citation type="submission" date="2021-02" db="EMBL/GenBank/DDBJ databases">
        <authorList>
            <person name="Dougan E. K."/>
            <person name="Rhodes N."/>
            <person name="Thang M."/>
            <person name="Chan C."/>
        </authorList>
    </citation>
    <scope>NUCLEOTIDE SEQUENCE</scope>
</reference>
<feature type="compositionally biased region" description="Low complexity" evidence="1">
    <location>
        <begin position="70"/>
        <end position="100"/>
    </location>
</feature>
<protein>
    <submittedName>
        <fullName evidence="2">Uncharacterized protein</fullName>
    </submittedName>
</protein>
<accession>A0A813G4Y3</accession>
<keyword evidence="3" id="KW-1185">Reference proteome</keyword>
<dbReference type="AlphaFoldDB" id="A0A813G4Y3"/>
<proteinExistence type="predicted"/>
<name>A0A813G4Y3_POLGL</name>
<dbReference type="Proteomes" id="UP000654075">
    <property type="component" value="Unassembled WGS sequence"/>
</dbReference>
<sequence length="118" mass="13410">CHPEHPHLEASGRHDVDDTWLHSDVGNDGLFLAAGRQWRRAHAKLEMQLTSRQCMDIVVVAAAVFAHGINNGNKDNNNSNNSNHRNNNNNRQQQQQQQKQPLARPSAWTLGRQHPQQQ</sequence>